<organism evidence="1 2">
    <name type="scientific">Xenopus laevis</name>
    <name type="common">African clawed frog</name>
    <dbReference type="NCBI Taxonomy" id="8355"/>
    <lineage>
        <taxon>Eukaryota</taxon>
        <taxon>Metazoa</taxon>
        <taxon>Chordata</taxon>
        <taxon>Craniata</taxon>
        <taxon>Vertebrata</taxon>
        <taxon>Euteleostomi</taxon>
        <taxon>Amphibia</taxon>
        <taxon>Batrachia</taxon>
        <taxon>Anura</taxon>
        <taxon>Pipoidea</taxon>
        <taxon>Pipidae</taxon>
        <taxon>Xenopodinae</taxon>
        <taxon>Xenopus</taxon>
        <taxon>Xenopus</taxon>
    </lineage>
</organism>
<gene>
    <name evidence="1" type="ORF">XELAEV_18037928mg</name>
</gene>
<sequence length="112" mass="12505">MSISPNHCVTNGIFQICPNNMPPCKYDWIVCLCVCHLPPPAPRMLQTTAVLQAAGSCWQTKGKLTKHGMKRNKLMMFYQCYTRVPLCQSTCPACASLTYVSGIMGGDILYRR</sequence>
<dbReference type="EMBL" id="CM004479">
    <property type="protein sequence ID" value="OCT71019.1"/>
    <property type="molecule type" value="Genomic_DNA"/>
</dbReference>
<evidence type="ECO:0000313" key="2">
    <source>
        <dbReference type="Proteomes" id="UP000694892"/>
    </source>
</evidence>
<dbReference type="AlphaFoldDB" id="A0A974CD16"/>
<evidence type="ECO:0000313" key="1">
    <source>
        <dbReference type="EMBL" id="OCT71019.1"/>
    </source>
</evidence>
<proteinExistence type="predicted"/>
<name>A0A974CD16_XENLA</name>
<protein>
    <submittedName>
        <fullName evidence="1">Uncharacterized protein</fullName>
    </submittedName>
</protein>
<reference evidence="2" key="1">
    <citation type="journal article" date="2016" name="Nature">
        <title>Genome evolution in the allotetraploid frog Xenopus laevis.</title>
        <authorList>
            <person name="Session A.M."/>
            <person name="Uno Y."/>
            <person name="Kwon T."/>
            <person name="Chapman J.A."/>
            <person name="Toyoda A."/>
            <person name="Takahashi S."/>
            <person name="Fukui A."/>
            <person name="Hikosaka A."/>
            <person name="Suzuki A."/>
            <person name="Kondo M."/>
            <person name="van Heeringen S.J."/>
            <person name="Quigley I."/>
            <person name="Heinz S."/>
            <person name="Ogino H."/>
            <person name="Ochi H."/>
            <person name="Hellsten U."/>
            <person name="Lyons J.B."/>
            <person name="Simakov O."/>
            <person name="Putnam N."/>
            <person name="Stites J."/>
            <person name="Kuroki Y."/>
            <person name="Tanaka T."/>
            <person name="Michiue T."/>
            <person name="Watanabe M."/>
            <person name="Bogdanovic O."/>
            <person name="Lister R."/>
            <person name="Georgiou G."/>
            <person name="Paranjpe S.S."/>
            <person name="van Kruijsbergen I."/>
            <person name="Shu S."/>
            <person name="Carlson J."/>
            <person name="Kinoshita T."/>
            <person name="Ohta Y."/>
            <person name="Mawaribuchi S."/>
            <person name="Jenkins J."/>
            <person name="Grimwood J."/>
            <person name="Schmutz J."/>
            <person name="Mitros T."/>
            <person name="Mozaffari S.V."/>
            <person name="Suzuki Y."/>
            <person name="Haramoto Y."/>
            <person name="Yamamoto T.S."/>
            <person name="Takagi C."/>
            <person name="Heald R."/>
            <person name="Miller K."/>
            <person name="Haudenschild C."/>
            <person name="Kitzman J."/>
            <person name="Nakayama T."/>
            <person name="Izutsu Y."/>
            <person name="Robert J."/>
            <person name="Fortriede J."/>
            <person name="Burns K."/>
            <person name="Lotay V."/>
            <person name="Karimi K."/>
            <person name="Yasuoka Y."/>
            <person name="Dichmann D.S."/>
            <person name="Flajnik M.F."/>
            <person name="Houston D.W."/>
            <person name="Shendure J."/>
            <person name="DuPasquier L."/>
            <person name="Vize P.D."/>
            <person name="Zorn A.M."/>
            <person name="Ito M."/>
            <person name="Marcotte E.M."/>
            <person name="Wallingford J.B."/>
            <person name="Ito Y."/>
            <person name="Asashima M."/>
            <person name="Ueno N."/>
            <person name="Matsuda Y."/>
            <person name="Veenstra G.J."/>
            <person name="Fujiyama A."/>
            <person name="Harland R.M."/>
            <person name="Taira M."/>
            <person name="Rokhsar D.S."/>
        </authorList>
    </citation>
    <scope>NUCLEOTIDE SEQUENCE [LARGE SCALE GENOMIC DNA]</scope>
    <source>
        <strain evidence="2">J</strain>
    </source>
</reference>
<dbReference type="Proteomes" id="UP000694892">
    <property type="component" value="Chromosome 7S"/>
</dbReference>
<accession>A0A974CD16</accession>